<dbReference type="HOGENOM" id="CLU_3221959_0_0_6"/>
<name>D4DX74_SEROD</name>
<sequence>MALPRLRVINAGISGWHRSGQTPGEALSAAAVSGLQGCDYRSEK</sequence>
<reference evidence="1 2" key="1">
    <citation type="submission" date="2010-01" db="EMBL/GenBank/DDBJ databases">
        <authorList>
            <person name="Muzny D."/>
            <person name="Qin X."/>
            <person name="Deng J."/>
            <person name="Jiang H."/>
            <person name="Liu Y."/>
            <person name="Qu J."/>
            <person name="Song X.-Z."/>
            <person name="Zhang L."/>
            <person name="Thornton R."/>
            <person name="Coyle M."/>
            <person name="Francisco L."/>
            <person name="Jackson L."/>
            <person name="Javaid M."/>
            <person name="Korchina V."/>
            <person name="Kovar C."/>
            <person name="Mata R."/>
            <person name="Mathew T."/>
            <person name="Ngo R."/>
            <person name="Nguyen L."/>
            <person name="Nguyen N."/>
            <person name="Okwuonu G."/>
            <person name="Ongeri F."/>
            <person name="Pham C."/>
            <person name="Simmons D."/>
            <person name="Wilczek-Boney K."/>
            <person name="Hale W."/>
            <person name="Jakkamsetti A."/>
            <person name="Pham P."/>
            <person name="Ruth R."/>
            <person name="San Lucas F."/>
            <person name="Warren J."/>
            <person name="Zhang J."/>
            <person name="Zhao Z."/>
            <person name="Zhou C."/>
            <person name="Zhu D."/>
            <person name="Lee S."/>
            <person name="Bess C."/>
            <person name="Blankenburg K."/>
            <person name="Forbes L."/>
            <person name="Fu Q."/>
            <person name="Gubbala S."/>
            <person name="Hirani K."/>
            <person name="Jayaseelan J.C."/>
            <person name="Lara F."/>
            <person name="Munidasa M."/>
            <person name="Palculict T."/>
            <person name="Patil S."/>
            <person name="Pu L.-L."/>
            <person name="Saada N."/>
            <person name="Tang L."/>
            <person name="Weissenberger G."/>
            <person name="Zhu Y."/>
            <person name="Hemphill L."/>
            <person name="Shang Y."/>
            <person name="Youmans B."/>
            <person name="Ayvaz T."/>
            <person name="Ross M."/>
            <person name="Santibanez J."/>
            <person name="Aqrawi P."/>
            <person name="Gross S."/>
            <person name="Joshi V."/>
            <person name="Fowler G."/>
            <person name="Nazareth L."/>
            <person name="Reid J."/>
            <person name="Worley K."/>
            <person name="Petrosino J."/>
            <person name="Highlander S."/>
            <person name="Gibbs R."/>
        </authorList>
    </citation>
    <scope>NUCLEOTIDE SEQUENCE [LARGE SCALE GENOMIC DNA]</scope>
    <source>
        <strain evidence="1 2">DSM 4582</strain>
    </source>
</reference>
<comment type="caution">
    <text evidence="1">The sequence shown here is derived from an EMBL/GenBank/DDBJ whole genome shotgun (WGS) entry which is preliminary data.</text>
</comment>
<evidence type="ECO:0000313" key="1">
    <source>
        <dbReference type="EMBL" id="EFE97940.1"/>
    </source>
</evidence>
<dbReference type="STRING" id="667129.HMPREF0758_0524"/>
<dbReference type="EMBL" id="ADBY01000014">
    <property type="protein sequence ID" value="EFE97940.1"/>
    <property type="molecule type" value="Genomic_DNA"/>
</dbReference>
<evidence type="ECO:0000313" key="2">
    <source>
        <dbReference type="Proteomes" id="UP000005723"/>
    </source>
</evidence>
<gene>
    <name evidence="1" type="ORF">HMPREF0758_0524</name>
</gene>
<dbReference type="AlphaFoldDB" id="D4DX74"/>
<organism evidence="1 2">
    <name type="scientific">Serratia odorifera DSM 4582</name>
    <dbReference type="NCBI Taxonomy" id="667129"/>
    <lineage>
        <taxon>Bacteria</taxon>
        <taxon>Pseudomonadati</taxon>
        <taxon>Pseudomonadota</taxon>
        <taxon>Gammaproteobacteria</taxon>
        <taxon>Enterobacterales</taxon>
        <taxon>Yersiniaceae</taxon>
        <taxon>Serratia</taxon>
    </lineage>
</organism>
<accession>D4DX74</accession>
<protein>
    <submittedName>
        <fullName evidence="1">Uncharacterized protein</fullName>
    </submittedName>
</protein>
<keyword evidence="2" id="KW-1185">Reference proteome</keyword>
<dbReference type="Proteomes" id="UP000005723">
    <property type="component" value="Unassembled WGS sequence"/>
</dbReference>
<proteinExistence type="predicted"/>